<accession>A0A917ALX7</accession>
<keyword evidence="2" id="KW-0472">Membrane</keyword>
<feature type="region of interest" description="Disordered" evidence="1">
    <location>
        <begin position="230"/>
        <end position="271"/>
    </location>
</feature>
<evidence type="ECO:0000256" key="2">
    <source>
        <dbReference type="SAM" id="Phobius"/>
    </source>
</evidence>
<comment type="caution">
    <text evidence="3">The sequence shown here is derived from an EMBL/GenBank/DDBJ whole genome shotgun (WGS) entry which is preliminary data.</text>
</comment>
<dbReference type="AlphaFoldDB" id="A0A917ALX7"/>
<organism evidence="3 4">
    <name type="scientific">Nesterenkonia cremea</name>
    <dbReference type="NCBI Taxonomy" id="1882340"/>
    <lineage>
        <taxon>Bacteria</taxon>
        <taxon>Bacillati</taxon>
        <taxon>Actinomycetota</taxon>
        <taxon>Actinomycetes</taxon>
        <taxon>Micrococcales</taxon>
        <taxon>Micrococcaceae</taxon>
        <taxon>Nesterenkonia</taxon>
    </lineage>
</organism>
<feature type="compositionally biased region" description="Polar residues" evidence="1">
    <location>
        <begin position="390"/>
        <end position="399"/>
    </location>
</feature>
<keyword evidence="2" id="KW-0812">Transmembrane</keyword>
<feature type="transmembrane region" description="Helical" evidence="2">
    <location>
        <begin position="437"/>
        <end position="458"/>
    </location>
</feature>
<evidence type="ECO:0000256" key="1">
    <source>
        <dbReference type="SAM" id="MobiDB-lite"/>
    </source>
</evidence>
<evidence type="ECO:0000313" key="3">
    <source>
        <dbReference type="EMBL" id="GGE57797.1"/>
    </source>
</evidence>
<feature type="compositionally biased region" description="Low complexity" evidence="1">
    <location>
        <begin position="251"/>
        <end position="264"/>
    </location>
</feature>
<feature type="compositionally biased region" description="Acidic residues" evidence="1">
    <location>
        <begin position="302"/>
        <end position="314"/>
    </location>
</feature>
<dbReference type="EMBL" id="BMIS01000001">
    <property type="protein sequence ID" value="GGE57797.1"/>
    <property type="molecule type" value="Genomic_DNA"/>
</dbReference>
<reference evidence="3" key="2">
    <citation type="submission" date="2020-09" db="EMBL/GenBank/DDBJ databases">
        <authorList>
            <person name="Sun Q."/>
            <person name="Zhou Y."/>
        </authorList>
    </citation>
    <scope>NUCLEOTIDE SEQUENCE</scope>
    <source>
        <strain evidence="3">CGMCC 1.15388</strain>
    </source>
</reference>
<sequence length="657" mass="67976">MAQPFGVGDVVGGRYRITHHVVTSADQDIVFQATDEVLDREVSILLASRSNAKQVATSAKELATGERDSAVQVLDLGLADERTYLISDQTDPNLLLDLVVPDAAPYVEPFFTDSLGQEIFGQSRVMEPETYEDDVEYYARLHDGLGEDTGTQPLEDEDGKPRRRRPAFLDKVSDSLNKRLGTDRDADRIPPAGAAAQQVDASQTAAVAAGAPGALTLQSDMELVEIGPEADSQETFEASTDPSAPFSARDGAGAAAGAAETEAPSAEEQDGEVVEVMPSVPMDTVAAQAAAPASEPASAEDFLAEGEEVVDDPPQEPVAEYDQRPAPAPAPADAAGLSGERESEALAGLKAMDPENSNEDAGREGGQGSLGTKEGASSFTGVISAVPPQARSSFPSSSGAEDAPEDEQLSSAAGSGAGAGADGDTGFQDEKPTPRRWLGVISLAAIIAVIAVSAFFALTGGEPDETAQEAPAEDEDAAEGADEGEGQAEGEEGAQQGEEQAEQDTPAPSVTEITRSVPDSTDLGSDNDVNLGNIHDGDTGTTWSPGSYGSAAFGGFASTMYLVVELEESAPVSAVTVNQDGETSGGTFDVLVNDQPSTEGAETVGDGSFEWSETTVELEEGAEGQYVLIAIDELPQHTPPPVAGLPYTLNLAQITVE</sequence>
<dbReference type="Gene3D" id="2.60.120.260">
    <property type="entry name" value="Galactose-binding domain-like"/>
    <property type="match status" value="1"/>
</dbReference>
<gene>
    <name evidence="3" type="ORF">GCM10011401_00620</name>
</gene>
<feature type="compositionally biased region" description="Low complexity" evidence="1">
    <location>
        <begin position="286"/>
        <end position="300"/>
    </location>
</feature>
<feature type="compositionally biased region" description="Basic and acidic residues" evidence="1">
    <location>
        <begin position="167"/>
        <end position="188"/>
    </location>
</feature>
<dbReference type="RefSeq" id="WP_188681993.1">
    <property type="nucleotide sequence ID" value="NZ_BMIS01000001.1"/>
</dbReference>
<feature type="region of interest" description="Disordered" evidence="1">
    <location>
        <begin position="143"/>
        <end position="192"/>
    </location>
</feature>
<feature type="compositionally biased region" description="Polar residues" evidence="1">
    <location>
        <begin position="506"/>
        <end position="530"/>
    </location>
</feature>
<evidence type="ECO:0000313" key="4">
    <source>
        <dbReference type="Proteomes" id="UP000633136"/>
    </source>
</evidence>
<feature type="compositionally biased region" description="Polar residues" evidence="1">
    <location>
        <begin position="233"/>
        <end position="242"/>
    </location>
</feature>
<name>A0A917ALX7_9MICC</name>
<reference evidence="3" key="1">
    <citation type="journal article" date="2014" name="Int. J. Syst. Evol. Microbiol.">
        <title>Complete genome sequence of Corynebacterium casei LMG S-19264T (=DSM 44701T), isolated from a smear-ripened cheese.</title>
        <authorList>
            <consortium name="US DOE Joint Genome Institute (JGI-PGF)"/>
            <person name="Walter F."/>
            <person name="Albersmeier A."/>
            <person name="Kalinowski J."/>
            <person name="Ruckert C."/>
        </authorList>
    </citation>
    <scope>NUCLEOTIDE SEQUENCE</scope>
    <source>
        <strain evidence="3">CGMCC 1.15388</strain>
    </source>
</reference>
<protein>
    <submittedName>
        <fullName evidence="3">Uncharacterized protein</fullName>
    </submittedName>
</protein>
<dbReference type="Proteomes" id="UP000633136">
    <property type="component" value="Unassembled WGS sequence"/>
</dbReference>
<feature type="region of interest" description="Disordered" evidence="1">
    <location>
        <begin position="286"/>
        <end position="433"/>
    </location>
</feature>
<keyword evidence="4" id="KW-1185">Reference proteome</keyword>
<feature type="compositionally biased region" description="Acidic residues" evidence="1">
    <location>
        <begin position="463"/>
        <end position="492"/>
    </location>
</feature>
<feature type="region of interest" description="Disordered" evidence="1">
    <location>
        <begin position="463"/>
        <end position="545"/>
    </location>
</feature>
<keyword evidence="2" id="KW-1133">Transmembrane helix</keyword>
<proteinExistence type="predicted"/>